<dbReference type="AlphaFoldDB" id="A0A402AIP4"/>
<evidence type="ECO:0000256" key="6">
    <source>
        <dbReference type="SAM" id="MobiDB-lite"/>
    </source>
</evidence>
<evidence type="ECO:0000256" key="2">
    <source>
        <dbReference type="ARBA" id="ARBA00022448"/>
    </source>
</evidence>
<evidence type="ECO:0000256" key="5">
    <source>
        <dbReference type="ARBA" id="ARBA00023136"/>
    </source>
</evidence>
<feature type="domain" description="Major facilitator superfamily (MFS) profile" evidence="8">
    <location>
        <begin position="99"/>
        <end position="209"/>
    </location>
</feature>
<name>A0A402AIP4_9CHLR</name>
<feature type="transmembrane region" description="Helical" evidence="7">
    <location>
        <begin position="137"/>
        <end position="155"/>
    </location>
</feature>
<evidence type="ECO:0000259" key="8">
    <source>
        <dbReference type="PROSITE" id="PS50850"/>
    </source>
</evidence>
<dbReference type="Proteomes" id="UP000287188">
    <property type="component" value="Unassembled WGS sequence"/>
</dbReference>
<comment type="caution">
    <text evidence="9">The sequence shown here is derived from an EMBL/GenBank/DDBJ whole genome shotgun (WGS) entry which is preliminary data.</text>
</comment>
<keyword evidence="3 7" id="KW-0812">Transmembrane</keyword>
<sequence>MHYTYIKYLYGPTVSFAHGGTMYTFEDDHETSSRYKRTMYDASKQAQADEQEPATQHIPDGGRSTITLPDDPTLEDLPTQPRQEATVPVQKSTPAATAAIIVACIGVFLTALDQTVVVTALPQVITDLNIPLTQLDHAAWIISAYLLGFVVAMPLMGRVSDIYGAGASFSCVWPSLALVLYFVVSPPFWAKIYPCNSWPRCILIFPRQG</sequence>
<dbReference type="GO" id="GO:0022857">
    <property type="term" value="F:transmembrane transporter activity"/>
    <property type="evidence" value="ECO:0007669"/>
    <property type="project" value="InterPro"/>
</dbReference>
<keyword evidence="10" id="KW-1185">Reference proteome</keyword>
<accession>A0A402AIP4</accession>
<feature type="transmembrane region" description="Helical" evidence="7">
    <location>
        <begin position="162"/>
        <end position="184"/>
    </location>
</feature>
<dbReference type="InterPro" id="IPR011701">
    <property type="entry name" value="MFS"/>
</dbReference>
<evidence type="ECO:0000313" key="9">
    <source>
        <dbReference type="EMBL" id="GCE19008.1"/>
    </source>
</evidence>
<dbReference type="Pfam" id="PF07690">
    <property type="entry name" value="MFS_1"/>
    <property type="match status" value="1"/>
</dbReference>
<dbReference type="InterPro" id="IPR036259">
    <property type="entry name" value="MFS_trans_sf"/>
</dbReference>
<dbReference type="InterPro" id="IPR020846">
    <property type="entry name" value="MFS_dom"/>
</dbReference>
<dbReference type="EMBL" id="BIFS01000001">
    <property type="protein sequence ID" value="GCE19008.1"/>
    <property type="molecule type" value="Genomic_DNA"/>
</dbReference>
<reference evidence="10" key="1">
    <citation type="submission" date="2018-12" db="EMBL/GenBank/DDBJ databases">
        <title>Tengunoibacter tsumagoiensis gen. nov., sp. nov., Dictyobacter kobayashii sp. nov., D. alpinus sp. nov., and D. joshuensis sp. nov. and description of Dictyobacteraceae fam. nov. within the order Ktedonobacterales isolated from Tengu-no-mugimeshi.</title>
        <authorList>
            <person name="Wang C.M."/>
            <person name="Zheng Y."/>
            <person name="Sakai Y."/>
            <person name="Toyoda A."/>
            <person name="Minakuchi Y."/>
            <person name="Abe K."/>
            <person name="Yokota A."/>
            <person name="Yabe S."/>
        </authorList>
    </citation>
    <scope>NUCLEOTIDE SEQUENCE [LARGE SCALE GENOMIC DNA]</scope>
    <source>
        <strain evidence="10">Uno11</strain>
    </source>
</reference>
<comment type="subcellular location">
    <subcellularLocation>
        <location evidence="1">Cell membrane</location>
        <topology evidence="1">Multi-pass membrane protein</topology>
    </subcellularLocation>
</comment>
<proteinExistence type="predicted"/>
<evidence type="ECO:0000256" key="4">
    <source>
        <dbReference type="ARBA" id="ARBA00022989"/>
    </source>
</evidence>
<dbReference type="SUPFAM" id="SSF103473">
    <property type="entry name" value="MFS general substrate transporter"/>
    <property type="match status" value="1"/>
</dbReference>
<evidence type="ECO:0000256" key="3">
    <source>
        <dbReference type="ARBA" id="ARBA00022692"/>
    </source>
</evidence>
<feature type="region of interest" description="Disordered" evidence="6">
    <location>
        <begin position="41"/>
        <end position="89"/>
    </location>
</feature>
<evidence type="ECO:0000256" key="1">
    <source>
        <dbReference type="ARBA" id="ARBA00004651"/>
    </source>
</evidence>
<dbReference type="PANTHER" id="PTHR23501">
    <property type="entry name" value="MAJOR FACILITATOR SUPERFAMILY"/>
    <property type="match status" value="1"/>
</dbReference>
<keyword evidence="2" id="KW-0813">Transport</keyword>
<gene>
    <name evidence="9" type="ORF">KDK_28080</name>
</gene>
<feature type="transmembrane region" description="Helical" evidence="7">
    <location>
        <begin position="98"/>
        <end position="125"/>
    </location>
</feature>
<evidence type="ECO:0000313" key="10">
    <source>
        <dbReference type="Proteomes" id="UP000287188"/>
    </source>
</evidence>
<keyword evidence="5 7" id="KW-0472">Membrane</keyword>
<dbReference type="GO" id="GO:0005886">
    <property type="term" value="C:plasma membrane"/>
    <property type="evidence" value="ECO:0007669"/>
    <property type="project" value="UniProtKB-SubCell"/>
</dbReference>
<dbReference type="PANTHER" id="PTHR23501:SF191">
    <property type="entry name" value="VACUOLAR BASIC AMINO ACID TRANSPORTER 4"/>
    <property type="match status" value="1"/>
</dbReference>
<dbReference type="Gene3D" id="1.20.1250.20">
    <property type="entry name" value="MFS general substrate transporter like domains"/>
    <property type="match status" value="1"/>
</dbReference>
<dbReference type="PROSITE" id="PS50850">
    <property type="entry name" value="MFS"/>
    <property type="match status" value="1"/>
</dbReference>
<organism evidence="9 10">
    <name type="scientific">Dictyobacter kobayashii</name>
    <dbReference type="NCBI Taxonomy" id="2014872"/>
    <lineage>
        <taxon>Bacteria</taxon>
        <taxon>Bacillati</taxon>
        <taxon>Chloroflexota</taxon>
        <taxon>Ktedonobacteria</taxon>
        <taxon>Ktedonobacterales</taxon>
        <taxon>Dictyobacteraceae</taxon>
        <taxon>Dictyobacter</taxon>
    </lineage>
</organism>
<protein>
    <recommendedName>
        <fullName evidence="8">Major facilitator superfamily (MFS) profile domain-containing protein</fullName>
    </recommendedName>
</protein>
<keyword evidence="4 7" id="KW-1133">Transmembrane helix</keyword>
<evidence type="ECO:0000256" key="7">
    <source>
        <dbReference type="SAM" id="Phobius"/>
    </source>
</evidence>